<dbReference type="RefSeq" id="WP_015907613.1">
    <property type="nucleotide sequence ID" value="NZ_FUZJ01000001.1"/>
</dbReference>
<dbReference type="PANTHER" id="PTHR43278:SF2">
    <property type="entry name" value="IRON-SULFUR FLAVOPROTEIN"/>
    <property type="match status" value="1"/>
</dbReference>
<dbReference type="InterPro" id="IPR005025">
    <property type="entry name" value="FMN_Rdtase-like_dom"/>
</dbReference>
<protein>
    <submittedName>
        <fullName evidence="4">NADPH-dependent FMN reductase</fullName>
    </submittedName>
</protein>
<dbReference type="InterPro" id="IPR051796">
    <property type="entry name" value="ISF_SsuE-like"/>
</dbReference>
<keyword evidence="2" id="KW-0288">FMN</keyword>
<dbReference type="Gene3D" id="3.40.50.360">
    <property type="match status" value="1"/>
</dbReference>
<dbReference type="GeneID" id="31774140"/>
<dbReference type="PANTHER" id="PTHR43278">
    <property type="entry name" value="NAD(P)H-DEPENDENT FMN-CONTAINING OXIDOREDUCTASE YWQN-RELATED"/>
    <property type="match status" value="1"/>
</dbReference>
<dbReference type="Pfam" id="PF03358">
    <property type="entry name" value="FMN_red"/>
    <property type="match status" value="1"/>
</dbReference>
<evidence type="ECO:0000313" key="5">
    <source>
        <dbReference type="Proteomes" id="UP000196803"/>
    </source>
</evidence>
<dbReference type="Proteomes" id="UP000196803">
    <property type="component" value="Unassembled WGS sequence"/>
</dbReference>
<comment type="caution">
    <text evidence="4">The sequence shown here is derived from an EMBL/GenBank/DDBJ whole genome shotgun (WGS) entry which is preliminary data.</text>
</comment>
<keyword evidence="1" id="KW-0285">Flavoprotein</keyword>
<dbReference type="SUPFAM" id="SSF52218">
    <property type="entry name" value="Flavoproteins"/>
    <property type="match status" value="1"/>
</dbReference>
<sequence>MRNIFVYVGSRNGEASKTLKIINEILKKVYCLVEDKSLNISVFHPQNSYIERCRGCISCFFYGKCPLDSTDDMGKLKSEMLKADFIIFGTPIYAANVSGDMKVFFDRISYWMHLLRLCGKPAIAVTTSTGNGISFVSEYLYIAMSFLGLKVIKQLNAAIFDLSQLEEDNLLKQEIDNCSRSIYEYLMGNKKVESDKTMEVIFFNLKKAIIGYEKMPNYEYLFWKNNGLLECKTFNELLQKKSMLKDFNIVEF</sequence>
<evidence type="ECO:0000313" key="4">
    <source>
        <dbReference type="EMBL" id="SMR94253.1"/>
    </source>
</evidence>
<evidence type="ECO:0000256" key="1">
    <source>
        <dbReference type="ARBA" id="ARBA00022630"/>
    </source>
</evidence>
<dbReference type="EMBL" id="FXXC01000001">
    <property type="protein sequence ID" value="SMR94253.1"/>
    <property type="molecule type" value="Genomic_DNA"/>
</dbReference>
<organism evidence="4 5">
    <name type="scientific">Caldicellulosiruptor bescii</name>
    <name type="common">Anaerocellum thermophilum</name>
    <dbReference type="NCBI Taxonomy" id="31899"/>
    <lineage>
        <taxon>Bacteria</taxon>
        <taxon>Bacillati</taxon>
        <taxon>Bacillota</taxon>
        <taxon>Bacillota incertae sedis</taxon>
        <taxon>Caldicellulosiruptorales</taxon>
        <taxon>Caldicellulosiruptoraceae</taxon>
        <taxon>Caldicellulosiruptor</taxon>
    </lineage>
</organism>
<accession>A0ABY1S9L0</accession>
<name>A0ABY1S9L0_CALBS</name>
<evidence type="ECO:0000256" key="2">
    <source>
        <dbReference type="ARBA" id="ARBA00022643"/>
    </source>
</evidence>
<proteinExistence type="predicted"/>
<feature type="domain" description="NADPH-dependent FMN reductase-like" evidence="3">
    <location>
        <begin position="4"/>
        <end position="155"/>
    </location>
</feature>
<gene>
    <name evidence="4" type="ORF">SAMN05216240_1986</name>
</gene>
<reference evidence="4 5" key="1">
    <citation type="submission" date="2017-05" db="EMBL/GenBank/DDBJ databases">
        <authorList>
            <person name="Varghese N."/>
            <person name="Submissions S."/>
        </authorList>
    </citation>
    <scope>NUCLEOTIDE SEQUENCE [LARGE SCALE GENOMIC DNA]</scope>
    <source>
        <strain evidence="4 5">MACB1020</strain>
    </source>
</reference>
<evidence type="ECO:0000259" key="3">
    <source>
        <dbReference type="Pfam" id="PF03358"/>
    </source>
</evidence>
<keyword evidence="5" id="KW-1185">Reference proteome</keyword>
<dbReference type="InterPro" id="IPR029039">
    <property type="entry name" value="Flavoprotein-like_sf"/>
</dbReference>